<dbReference type="eggNOG" id="COG1538">
    <property type="taxonomic scope" value="Bacteria"/>
</dbReference>
<dbReference type="SUPFAM" id="SSF56954">
    <property type="entry name" value="Outer membrane efflux proteins (OEP)"/>
    <property type="match status" value="1"/>
</dbReference>
<dbReference type="Gene3D" id="2.20.200.10">
    <property type="entry name" value="Outer membrane efflux proteins (OEP)"/>
    <property type="match status" value="1"/>
</dbReference>
<gene>
    <name evidence="3" type="ORF">CCUN_1139</name>
</gene>
<proteinExistence type="inferred from homology"/>
<dbReference type="OrthoDB" id="9770517at2"/>
<dbReference type="InterPro" id="IPR003423">
    <property type="entry name" value="OMP_efflux"/>
</dbReference>
<dbReference type="Pfam" id="PF02321">
    <property type="entry name" value="OEP"/>
    <property type="match status" value="2"/>
</dbReference>
<dbReference type="InterPro" id="IPR010131">
    <property type="entry name" value="MdtP/NodT-like"/>
</dbReference>
<dbReference type="RefSeq" id="WP_027305662.1">
    <property type="nucleotide sequence ID" value="NZ_CP020867.1"/>
</dbReference>
<dbReference type="Proteomes" id="UP000192902">
    <property type="component" value="Chromosome"/>
</dbReference>
<dbReference type="Gene3D" id="1.20.1600.10">
    <property type="entry name" value="Outer membrane efflux proteins (OEP)"/>
    <property type="match status" value="1"/>
</dbReference>
<evidence type="ECO:0000313" key="4">
    <source>
        <dbReference type="Proteomes" id="UP000192902"/>
    </source>
</evidence>
<dbReference type="KEGG" id="ccun:CCUN_1139"/>
<dbReference type="STRING" id="1121267.CCUN_1139"/>
<organism evidence="3 4">
    <name type="scientific">Campylobacter cuniculorum DSM 23162 = LMG 24588</name>
    <dbReference type="NCBI Taxonomy" id="1121267"/>
    <lineage>
        <taxon>Bacteria</taxon>
        <taxon>Pseudomonadati</taxon>
        <taxon>Campylobacterota</taxon>
        <taxon>Epsilonproteobacteria</taxon>
        <taxon>Campylobacterales</taxon>
        <taxon>Campylobacteraceae</taxon>
        <taxon>Campylobacter</taxon>
    </lineage>
</organism>
<sequence length="452" mass="52194">MKKICVLILSILLSACGVKLSEVHEKTINANEIKDLNLSKEWWRAYKDDKIDEFIDFVLQYNSDINIARTTFLSMVARADLIDYDLYPSLSGNLGLNGSKDLNSGQQNKSFSNSLNLSYELDIYGKILDSSKARELSAKASAYDLENLKLSIINSSINGIFELAYFNDVENLLLSYKNNLEQMKELYQFKYELGKIEELDLLNIEQNLLRAKQNLISNEQNRDLLIKNLQDLIGNQKGFKYIEYFKNLSLAHFKELKPNFDLPLEILSYRPDVKAKLNNLKAAFKDYSSVQKSLLPSINLGGGLSGRDRKFDESFKFEILNGVIEISLPFLDFGRVRQNIKISQYAYEALLFEYEQILQSAINEFMLNYKDYQNVNMLLENLKIINLKQEQITKAYLQKYEAGKSELKDYLDASNALNSSQQEFLRARFNLLSTINSYYQITTIDDKELKLN</sequence>
<dbReference type="GO" id="GO:0015562">
    <property type="term" value="F:efflux transmembrane transporter activity"/>
    <property type="evidence" value="ECO:0007669"/>
    <property type="project" value="InterPro"/>
</dbReference>
<accession>A0A1W6BX98</accession>
<evidence type="ECO:0000256" key="2">
    <source>
        <dbReference type="SAM" id="Coils"/>
    </source>
</evidence>
<feature type="coiled-coil region" evidence="2">
    <location>
        <begin position="166"/>
        <end position="221"/>
    </location>
</feature>
<comment type="similarity">
    <text evidence="1">Belongs to the outer membrane factor (OMF) (TC 1.B.17) family.</text>
</comment>
<dbReference type="PANTHER" id="PTHR30203:SF32">
    <property type="entry name" value="CATION EFFLUX SYSTEM PROTEIN CUSC"/>
    <property type="match status" value="1"/>
</dbReference>
<evidence type="ECO:0000313" key="3">
    <source>
        <dbReference type="EMBL" id="ARJ56736.1"/>
    </source>
</evidence>
<dbReference type="PROSITE" id="PS51257">
    <property type="entry name" value="PROKAR_LIPOPROTEIN"/>
    <property type="match status" value="1"/>
</dbReference>
<protein>
    <submittedName>
        <fullName evidence="3">TolC-like outer membrane efflux protein</fullName>
    </submittedName>
</protein>
<dbReference type="EMBL" id="CP020867">
    <property type="protein sequence ID" value="ARJ56736.1"/>
    <property type="molecule type" value="Genomic_DNA"/>
</dbReference>
<evidence type="ECO:0000256" key="1">
    <source>
        <dbReference type="ARBA" id="ARBA00007613"/>
    </source>
</evidence>
<dbReference type="AlphaFoldDB" id="A0A1W6BX98"/>
<dbReference type="PANTHER" id="PTHR30203">
    <property type="entry name" value="OUTER MEMBRANE CATION EFFLUX PROTEIN"/>
    <property type="match status" value="1"/>
</dbReference>
<reference evidence="3 4" key="1">
    <citation type="submission" date="2017-04" db="EMBL/GenBank/DDBJ databases">
        <title>Complete genome sequence of the Campylobacter cuniculorum type strain LMG24588.</title>
        <authorList>
            <person name="Miller W.G."/>
            <person name="Yee E."/>
            <person name="Revez J."/>
            <person name="Bono J.L."/>
            <person name="Rossi M."/>
        </authorList>
    </citation>
    <scope>NUCLEOTIDE SEQUENCE [LARGE SCALE GENOMIC DNA]</scope>
    <source>
        <strain evidence="3 4">LMG 24588</strain>
    </source>
</reference>
<keyword evidence="2" id="KW-0175">Coiled coil</keyword>
<name>A0A1W6BX98_9BACT</name>